<feature type="compositionally biased region" description="Acidic residues" evidence="5">
    <location>
        <begin position="219"/>
        <end position="242"/>
    </location>
</feature>
<keyword evidence="3" id="KW-0963">Cytoplasm</keyword>
<evidence type="ECO:0000256" key="5">
    <source>
        <dbReference type="SAM" id="MobiDB-lite"/>
    </source>
</evidence>
<dbReference type="GO" id="GO:0034715">
    <property type="term" value="C:pICln-Sm protein complex"/>
    <property type="evidence" value="ECO:0007669"/>
    <property type="project" value="TreeGrafter"/>
</dbReference>
<reference evidence="6 7" key="1">
    <citation type="journal article" date="2011" name="Cell">
        <title>Insight into structure and assembly of the nuclear pore complex by utilizing the genome of a eukaryotic thermophile.</title>
        <authorList>
            <person name="Amlacher S."/>
            <person name="Sarges P."/>
            <person name="Flemming D."/>
            <person name="van Noort V."/>
            <person name="Kunze R."/>
            <person name="Devos D.P."/>
            <person name="Arumugam M."/>
            <person name="Bork P."/>
            <person name="Hurt E."/>
        </authorList>
    </citation>
    <scope>NUCLEOTIDE SEQUENCE [LARGE SCALE GENOMIC DNA]</scope>
    <source>
        <strain evidence="7">DSM 1495 / CBS 144.50 / IMI 039719</strain>
    </source>
</reference>
<dbReference type="HOGENOM" id="CLU_054062_0_0_1"/>
<gene>
    <name evidence="6" type="ORF">CTHT_0069540</name>
</gene>
<dbReference type="InterPro" id="IPR039924">
    <property type="entry name" value="ICln/Lot5/Saf5"/>
</dbReference>
<sequence length="360" mass="38646">MALETIRSPISLSDYITLSDHQETTPASFYDGKPVLYYHATGAKAWLHKSKRGKLPFFPADLENEPTAPENGAVSAANEKVEQVVDVFVNSANLALFSPTAACGITIPYHRIGVHGVRILRDPSTGATYPSIFLELELSDGGGWEDDCDTVDLTLIPPAQSQSQTHARSQSHSTTQGQNSQSASSTDAASSEPKSEAAKMYEAISACSRLNPDPNIGQGEEDDDEEGDWDDDEGTADGDAEDDPRIVFERDVEAVNGIPGAYTAANNNSTNGLPPPFPGSSGWITAENVHEFFDENGNWLGRDGEELPEVDIEIRLPGEEGENGDENEGLGEGAGSRRPREEVPDGDGADSAESKRPRLE</sequence>
<dbReference type="PANTHER" id="PTHR21399">
    <property type="entry name" value="CHLORIDE CONDUCTANCE REGULATORY PROTEIN ICLN"/>
    <property type="match status" value="1"/>
</dbReference>
<keyword evidence="7" id="KW-1185">Reference proteome</keyword>
<dbReference type="KEGG" id="cthr:CTHT_0069540"/>
<feature type="region of interest" description="Disordered" evidence="5">
    <location>
        <begin position="300"/>
        <end position="360"/>
    </location>
</feature>
<comment type="subcellular location">
    <subcellularLocation>
        <location evidence="2">Cytoplasm</location>
    </subcellularLocation>
    <subcellularLocation>
        <location evidence="1">Nucleus</location>
    </subcellularLocation>
</comment>
<feature type="compositionally biased region" description="Acidic residues" evidence="5">
    <location>
        <begin position="319"/>
        <end position="329"/>
    </location>
</feature>
<accession>G0SHC5</accession>
<dbReference type="Pfam" id="PF03517">
    <property type="entry name" value="Voldacs"/>
    <property type="match status" value="1"/>
</dbReference>
<dbReference type="PANTHER" id="PTHR21399:SF0">
    <property type="entry name" value="METHYLOSOME SUBUNIT PICLN"/>
    <property type="match status" value="1"/>
</dbReference>
<dbReference type="RefSeq" id="XP_006697232.1">
    <property type="nucleotide sequence ID" value="XM_006697169.1"/>
</dbReference>
<dbReference type="InterPro" id="IPR011993">
    <property type="entry name" value="PH-like_dom_sf"/>
</dbReference>
<evidence type="ECO:0000313" key="6">
    <source>
        <dbReference type="EMBL" id="EGS17614.1"/>
    </source>
</evidence>
<dbReference type="Gene3D" id="2.30.29.30">
    <property type="entry name" value="Pleckstrin-homology domain (PH domain)/Phosphotyrosine-binding domain (PTB)"/>
    <property type="match status" value="1"/>
</dbReference>
<dbReference type="STRING" id="759272.G0SHC5"/>
<evidence type="ECO:0000256" key="2">
    <source>
        <dbReference type="ARBA" id="ARBA00004496"/>
    </source>
</evidence>
<dbReference type="GO" id="GO:0005681">
    <property type="term" value="C:spliceosomal complex"/>
    <property type="evidence" value="ECO:0007669"/>
    <property type="project" value="TreeGrafter"/>
</dbReference>
<evidence type="ECO:0000256" key="1">
    <source>
        <dbReference type="ARBA" id="ARBA00004123"/>
    </source>
</evidence>
<feature type="region of interest" description="Disordered" evidence="5">
    <location>
        <begin position="160"/>
        <end position="244"/>
    </location>
</feature>
<evidence type="ECO:0000256" key="4">
    <source>
        <dbReference type="ARBA" id="ARBA00023242"/>
    </source>
</evidence>
<organism evidence="7">
    <name type="scientific">Chaetomium thermophilum (strain DSM 1495 / CBS 144.50 / IMI 039719)</name>
    <name type="common">Thermochaetoides thermophila</name>
    <dbReference type="NCBI Taxonomy" id="759272"/>
    <lineage>
        <taxon>Eukaryota</taxon>
        <taxon>Fungi</taxon>
        <taxon>Dikarya</taxon>
        <taxon>Ascomycota</taxon>
        <taxon>Pezizomycotina</taxon>
        <taxon>Sordariomycetes</taxon>
        <taxon>Sordariomycetidae</taxon>
        <taxon>Sordariales</taxon>
        <taxon>Chaetomiaceae</taxon>
        <taxon>Thermochaetoides</taxon>
    </lineage>
</organism>
<dbReference type="GO" id="GO:0045292">
    <property type="term" value="P:mRNA cis splicing, via spliceosome"/>
    <property type="evidence" value="ECO:0007669"/>
    <property type="project" value="TreeGrafter"/>
</dbReference>
<proteinExistence type="predicted"/>
<dbReference type="OMA" id="NMHEYFD"/>
<name>G0SHC5_CHATD</name>
<dbReference type="GO" id="GO:0005829">
    <property type="term" value="C:cytosol"/>
    <property type="evidence" value="ECO:0007669"/>
    <property type="project" value="TreeGrafter"/>
</dbReference>
<feature type="compositionally biased region" description="Polar residues" evidence="5">
    <location>
        <begin position="160"/>
        <end position="179"/>
    </location>
</feature>
<dbReference type="GeneID" id="18260992"/>
<evidence type="ECO:0000256" key="3">
    <source>
        <dbReference type="ARBA" id="ARBA00022490"/>
    </source>
</evidence>
<dbReference type="EMBL" id="GL988047">
    <property type="protein sequence ID" value="EGS17614.1"/>
    <property type="molecule type" value="Genomic_DNA"/>
</dbReference>
<feature type="compositionally biased region" description="Low complexity" evidence="5">
    <location>
        <begin position="180"/>
        <end position="192"/>
    </location>
</feature>
<dbReference type="AlphaFoldDB" id="G0SHC5"/>
<dbReference type="Proteomes" id="UP000008066">
    <property type="component" value="Unassembled WGS sequence"/>
</dbReference>
<keyword evidence="4" id="KW-0539">Nucleus</keyword>
<dbReference type="GO" id="GO:0000387">
    <property type="term" value="P:spliceosomal snRNP assembly"/>
    <property type="evidence" value="ECO:0007669"/>
    <property type="project" value="TreeGrafter"/>
</dbReference>
<evidence type="ECO:0000313" key="7">
    <source>
        <dbReference type="Proteomes" id="UP000008066"/>
    </source>
</evidence>
<dbReference type="OrthoDB" id="19714at2759"/>
<protein>
    <submittedName>
        <fullName evidence="6">Uncharacterized protein</fullName>
    </submittedName>
</protein>